<protein>
    <submittedName>
        <fullName evidence="2">Uncharacterized protein</fullName>
    </submittedName>
</protein>
<feature type="compositionally biased region" description="Basic and acidic residues" evidence="1">
    <location>
        <begin position="138"/>
        <end position="156"/>
    </location>
</feature>
<feature type="compositionally biased region" description="Polar residues" evidence="1">
    <location>
        <begin position="120"/>
        <end position="130"/>
    </location>
</feature>
<feature type="compositionally biased region" description="Basic and acidic residues" evidence="1">
    <location>
        <begin position="171"/>
        <end position="180"/>
    </location>
</feature>
<gene>
    <name evidence="2" type="ORF">R3P38DRAFT_2767021</name>
</gene>
<proteinExistence type="predicted"/>
<accession>A0AAW0CWB2</accession>
<evidence type="ECO:0000256" key="1">
    <source>
        <dbReference type="SAM" id="MobiDB-lite"/>
    </source>
</evidence>
<keyword evidence="3" id="KW-1185">Reference proteome</keyword>
<feature type="region of interest" description="Disordered" evidence="1">
    <location>
        <begin position="111"/>
        <end position="180"/>
    </location>
</feature>
<dbReference type="AlphaFoldDB" id="A0AAW0CWB2"/>
<dbReference type="EMBL" id="JAWWNJ010000012">
    <property type="protein sequence ID" value="KAK7043427.1"/>
    <property type="molecule type" value="Genomic_DNA"/>
</dbReference>
<comment type="caution">
    <text evidence="2">The sequence shown here is derived from an EMBL/GenBank/DDBJ whole genome shotgun (WGS) entry which is preliminary data.</text>
</comment>
<evidence type="ECO:0000313" key="2">
    <source>
        <dbReference type="EMBL" id="KAK7043427.1"/>
    </source>
</evidence>
<dbReference type="Proteomes" id="UP001362999">
    <property type="component" value="Unassembled WGS sequence"/>
</dbReference>
<sequence>MYAREAGRVGWRWRFESARVVFGEQDIFFQLGFSRFWWEVGNSKMRPVLDRIYRVAQLLFPAGVSGGWSANLSGDVGGKPKDSLVTANKAKRREAHRHLARSKTEYCPVEKDAREGSGGQENICSRVSQGQDGGNAVERLEETREDKIRQKTFERKPRGKKKPQSSPLLPKAERKETRRLIDTSEGVKVLSSLRGSLALALYVLGEKHSREYCTDMYGSNVTRNAGSKMLPISSRVTHNRALVASL</sequence>
<name>A0AAW0CWB2_9AGAR</name>
<organism evidence="2 3">
    <name type="scientific">Favolaschia claudopus</name>
    <dbReference type="NCBI Taxonomy" id="2862362"/>
    <lineage>
        <taxon>Eukaryota</taxon>
        <taxon>Fungi</taxon>
        <taxon>Dikarya</taxon>
        <taxon>Basidiomycota</taxon>
        <taxon>Agaricomycotina</taxon>
        <taxon>Agaricomycetes</taxon>
        <taxon>Agaricomycetidae</taxon>
        <taxon>Agaricales</taxon>
        <taxon>Marasmiineae</taxon>
        <taxon>Mycenaceae</taxon>
        <taxon>Favolaschia</taxon>
    </lineage>
</organism>
<evidence type="ECO:0000313" key="3">
    <source>
        <dbReference type="Proteomes" id="UP001362999"/>
    </source>
</evidence>
<reference evidence="2 3" key="1">
    <citation type="journal article" date="2024" name="J Genomics">
        <title>Draft genome sequencing and assembly of Favolaschia claudopus CIRM-BRFM 2984 isolated from oak limbs.</title>
        <authorList>
            <person name="Navarro D."/>
            <person name="Drula E."/>
            <person name="Chaduli D."/>
            <person name="Cazenave R."/>
            <person name="Ahrendt S."/>
            <person name="Wang J."/>
            <person name="Lipzen A."/>
            <person name="Daum C."/>
            <person name="Barry K."/>
            <person name="Grigoriev I.V."/>
            <person name="Favel A."/>
            <person name="Rosso M.N."/>
            <person name="Martin F."/>
        </authorList>
    </citation>
    <scope>NUCLEOTIDE SEQUENCE [LARGE SCALE GENOMIC DNA]</scope>
    <source>
        <strain evidence="2 3">CIRM-BRFM 2984</strain>
    </source>
</reference>